<evidence type="ECO:0000256" key="1">
    <source>
        <dbReference type="SAM" id="MobiDB-lite"/>
    </source>
</evidence>
<feature type="region of interest" description="Disordered" evidence="1">
    <location>
        <begin position="1"/>
        <end position="35"/>
    </location>
</feature>
<evidence type="ECO:0000313" key="2">
    <source>
        <dbReference type="EMBL" id="SPD10537.1"/>
    </source>
</evidence>
<feature type="compositionally biased region" description="Basic residues" evidence="1">
    <location>
        <begin position="26"/>
        <end position="35"/>
    </location>
</feature>
<proteinExistence type="predicted"/>
<dbReference type="AlphaFoldDB" id="A0A2N9H7Z1"/>
<name>A0A2N9H7Z1_FAGSY</name>
<accession>A0A2N9H7Z1</accession>
<sequence>MRKQNPGGVVVKLSPNEELPSGVRPRFNKPKHGGVIPAKRRSVKRMMFNQFVQSIAHLFRARSQANSSSSSNKTN</sequence>
<reference evidence="2" key="1">
    <citation type="submission" date="2018-02" db="EMBL/GenBank/DDBJ databases">
        <authorList>
            <person name="Cohen D.B."/>
            <person name="Kent A.D."/>
        </authorList>
    </citation>
    <scope>NUCLEOTIDE SEQUENCE</scope>
</reference>
<protein>
    <submittedName>
        <fullName evidence="2">Uncharacterized protein</fullName>
    </submittedName>
</protein>
<gene>
    <name evidence="2" type="ORF">FSB_LOCUS38419</name>
</gene>
<dbReference type="EMBL" id="OIVN01003336">
    <property type="protein sequence ID" value="SPD10537.1"/>
    <property type="molecule type" value="Genomic_DNA"/>
</dbReference>
<organism evidence="2">
    <name type="scientific">Fagus sylvatica</name>
    <name type="common">Beechnut</name>
    <dbReference type="NCBI Taxonomy" id="28930"/>
    <lineage>
        <taxon>Eukaryota</taxon>
        <taxon>Viridiplantae</taxon>
        <taxon>Streptophyta</taxon>
        <taxon>Embryophyta</taxon>
        <taxon>Tracheophyta</taxon>
        <taxon>Spermatophyta</taxon>
        <taxon>Magnoliopsida</taxon>
        <taxon>eudicotyledons</taxon>
        <taxon>Gunneridae</taxon>
        <taxon>Pentapetalae</taxon>
        <taxon>rosids</taxon>
        <taxon>fabids</taxon>
        <taxon>Fagales</taxon>
        <taxon>Fagaceae</taxon>
        <taxon>Fagus</taxon>
    </lineage>
</organism>